<dbReference type="EMBL" id="JABFAC010000010">
    <property type="protein sequence ID" value="MBA0626488.1"/>
    <property type="molecule type" value="Genomic_DNA"/>
</dbReference>
<accession>A0A7J8SK43</accession>
<keyword evidence="3" id="KW-1185">Reference proteome</keyword>
<dbReference type="AlphaFoldDB" id="A0A7J8SK43"/>
<organism evidence="2 3">
    <name type="scientific">Gossypium davidsonii</name>
    <name type="common">Davidson's cotton</name>
    <name type="synonym">Gossypium klotzschianum subsp. davidsonii</name>
    <dbReference type="NCBI Taxonomy" id="34287"/>
    <lineage>
        <taxon>Eukaryota</taxon>
        <taxon>Viridiplantae</taxon>
        <taxon>Streptophyta</taxon>
        <taxon>Embryophyta</taxon>
        <taxon>Tracheophyta</taxon>
        <taxon>Spermatophyta</taxon>
        <taxon>Magnoliopsida</taxon>
        <taxon>eudicotyledons</taxon>
        <taxon>Gunneridae</taxon>
        <taxon>Pentapetalae</taxon>
        <taxon>rosids</taxon>
        <taxon>malvids</taxon>
        <taxon>Malvales</taxon>
        <taxon>Malvaceae</taxon>
        <taxon>Malvoideae</taxon>
        <taxon>Gossypium</taxon>
    </lineage>
</organism>
<sequence>MTCLVEKTTAVLVWTSIGSLLLLNMLFIKKLVNSNIVVSLIMTNLLPSTQKIEPLGKMLKQALILLKK</sequence>
<keyword evidence="1" id="KW-0472">Membrane</keyword>
<evidence type="ECO:0000256" key="1">
    <source>
        <dbReference type="SAM" id="Phobius"/>
    </source>
</evidence>
<protein>
    <submittedName>
        <fullName evidence="2">Uncharacterized protein</fullName>
    </submittedName>
</protein>
<feature type="transmembrane region" description="Helical" evidence="1">
    <location>
        <begin position="12"/>
        <end position="32"/>
    </location>
</feature>
<keyword evidence="1" id="KW-0812">Transmembrane</keyword>
<name>A0A7J8SK43_GOSDV</name>
<evidence type="ECO:0000313" key="2">
    <source>
        <dbReference type="EMBL" id="MBA0626488.1"/>
    </source>
</evidence>
<evidence type="ECO:0000313" key="3">
    <source>
        <dbReference type="Proteomes" id="UP000593561"/>
    </source>
</evidence>
<comment type="caution">
    <text evidence="2">The sequence shown here is derived from an EMBL/GenBank/DDBJ whole genome shotgun (WGS) entry which is preliminary data.</text>
</comment>
<keyword evidence="1" id="KW-1133">Transmembrane helix</keyword>
<dbReference type="Proteomes" id="UP000593561">
    <property type="component" value="Unassembled WGS sequence"/>
</dbReference>
<proteinExistence type="predicted"/>
<gene>
    <name evidence="2" type="ORF">Godav_004149</name>
</gene>
<reference evidence="2 3" key="1">
    <citation type="journal article" date="2019" name="Genome Biol. Evol.">
        <title>Insights into the evolution of the New World diploid cottons (Gossypium, subgenus Houzingenia) based on genome sequencing.</title>
        <authorList>
            <person name="Grover C.E."/>
            <person name="Arick M.A. 2nd"/>
            <person name="Thrash A."/>
            <person name="Conover J.L."/>
            <person name="Sanders W.S."/>
            <person name="Peterson D.G."/>
            <person name="Frelichowski J.E."/>
            <person name="Scheffler J.A."/>
            <person name="Scheffler B.E."/>
            <person name="Wendel J.F."/>
        </authorList>
    </citation>
    <scope>NUCLEOTIDE SEQUENCE [LARGE SCALE GENOMIC DNA]</scope>
    <source>
        <strain evidence="2">27</strain>
        <tissue evidence="2">Leaf</tissue>
    </source>
</reference>